<dbReference type="GO" id="GO:0009507">
    <property type="term" value="C:chloroplast"/>
    <property type="evidence" value="ECO:0007669"/>
    <property type="project" value="TreeGrafter"/>
</dbReference>
<evidence type="ECO:0000256" key="1">
    <source>
        <dbReference type="PROSITE-ProRule" id="PRU00277"/>
    </source>
</evidence>
<reference evidence="5 6" key="1">
    <citation type="submission" date="2016-09" db="EMBL/GenBank/DDBJ databases">
        <title>Extensive genetic diversity and differential bi-allelic expression allows diatom success in the polar Southern Ocean.</title>
        <authorList>
            <consortium name="DOE Joint Genome Institute"/>
            <person name="Mock T."/>
            <person name="Otillar R.P."/>
            <person name="Strauss J."/>
            <person name="Dupont C."/>
            <person name="Frickenhaus S."/>
            <person name="Maumus F."/>
            <person name="Mcmullan M."/>
            <person name="Sanges R."/>
            <person name="Schmutz J."/>
            <person name="Toseland A."/>
            <person name="Valas R."/>
            <person name="Veluchamy A."/>
            <person name="Ward B.J."/>
            <person name="Allen A."/>
            <person name="Barry K."/>
            <person name="Falciatore A."/>
            <person name="Ferrante M."/>
            <person name="Fortunato A.E."/>
            <person name="Gloeckner G."/>
            <person name="Gruber A."/>
            <person name="Hipkin R."/>
            <person name="Janech M."/>
            <person name="Kroth P."/>
            <person name="Leese F."/>
            <person name="Lindquist E."/>
            <person name="Lyon B.R."/>
            <person name="Martin J."/>
            <person name="Mayer C."/>
            <person name="Parker M."/>
            <person name="Quesneville H."/>
            <person name="Raymond J."/>
            <person name="Uhlig C."/>
            <person name="Valentin K.U."/>
            <person name="Worden A.Z."/>
            <person name="Armbrust E.V."/>
            <person name="Bowler C."/>
            <person name="Green B."/>
            <person name="Moulton V."/>
            <person name="Van Oosterhout C."/>
            <person name="Grigoriev I."/>
        </authorList>
    </citation>
    <scope>NUCLEOTIDE SEQUENCE [LARGE SCALE GENOMIC DNA]</scope>
    <source>
        <strain evidence="5 6">CCMP1102</strain>
    </source>
</reference>
<dbReference type="EC" id="5.2.1.8" evidence="1"/>
<dbReference type="PANTHER" id="PTHR47598">
    <property type="entry name" value="PEPTIDYL-PROLYL CIS-TRANS ISOMERASE FKBP17-2, CHLOROPLASTIC"/>
    <property type="match status" value="1"/>
</dbReference>
<evidence type="ECO:0000256" key="3">
    <source>
        <dbReference type="SAM" id="SignalP"/>
    </source>
</evidence>
<evidence type="ECO:0000313" key="6">
    <source>
        <dbReference type="Proteomes" id="UP000095751"/>
    </source>
</evidence>
<gene>
    <name evidence="5" type="ORF">FRACYDRAFT_231847</name>
</gene>
<dbReference type="PANTHER" id="PTHR47598:SF1">
    <property type="entry name" value="PEPTIDYL-PROLYL CIS-TRANS ISOMERASE FKBP17-2, CHLOROPLASTIC"/>
    <property type="match status" value="1"/>
</dbReference>
<dbReference type="Pfam" id="PF00254">
    <property type="entry name" value="FKBP_C"/>
    <property type="match status" value="1"/>
</dbReference>
<dbReference type="GO" id="GO:0003755">
    <property type="term" value="F:peptidyl-prolyl cis-trans isomerase activity"/>
    <property type="evidence" value="ECO:0007669"/>
    <property type="project" value="UniProtKB-KW"/>
</dbReference>
<dbReference type="KEGG" id="fcy:FRACYDRAFT_231847"/>
<keyword evidence="3" id="KW-0732">Signal</keyword>
<accession>A0A1E7FU96</accession>
<evidence type="ECO:0000259" key="4">
    <source>
        <dbReference type="PROSITE" id="PS50059"/>
    </source>
</evidence>
<dbReference type="InterPro" id="IPR046357">
    <property type="entry name" value="PPIase_dom_sf"/>
</dbReference>
<keyword evidence="6" id="KW-1185">Reference proteome</keyword>
<feature type="region of interest" description="Disordered" evidence="2">
    <location>
        <begin position="62"/>
        <end position="84"/>
    </location>
</feature>
<protein>
    <recommendedName>
        <fullName evidence="1">peptidylprolyl isomerase</fullName>
        <ecNumber evidence="1">5.2.1.8</ecNumber>
    </recommendedName>
</protein>
<feature type="compositionally biased region" description="Polar residues" evidence="2">
    <location>
        <begin position="67"/>
        <end position="79"/>
    </location>
</feature>
<dbReference type="PROSITE" id="PS50059">
    <property type="entry name" value="FKBP_PPIASE"/>
    <property type="match status" value="1"/>
</dbReference>
<feature type="signal peptide" evidence="3">
    <location>
        <begin position="1"/>
        <end position="23"/>
    </location>
</feature>
<dbReference type="EMBL" id="KV784353">
    <property type="protein sequence ID" value="OEU21704.1"/>
    <property type="molecule type" value="Genomic_DNA"/>
</dbReference>
<keyword evidence="1" id="KW-0413">Isomerase</keyword>
<dbReference type="InterPro" id="IPR053111">
    <property type="entry name" value="Chloro_FKBP-type_PPIase"/>
</dbReference>
<dbReference type="InParanoid" id="A0A1E7FU96"/>
<organism evidence="5 6">
    <name type="scientific">Fragilariopsis cylindrus CCMP1102</name>
    <dbReference type="NCBI Taxonomy" id="635003"/>
    <lineage>
        <taxon>Eukaryota</taxon>
        <taxon>Sar</taxon>
        <taxon>Stramenopiles</taxon>
        <taxon>Ochrophyta</taxon>
        <taxon>Bacillariophyta</taxon>
        <taxon>Bacillariophyceae</taxon>
        <taxon>Bacillariophycidae</taxon>
        <taxon>Bacillariales</taxon>
        <taxon>Bacillariaceae</taxon>
        <taxon>Fragilariopsis</taxon>
    </lineage>
</organism>
<dbReference type="Gene3D" id="3.10.50.40">
    <property type="match status" value="1"/>
</dbReference>
<sequence length="264" mass="28078">MNDFLSFCLIGTAVFCLIGDQQADAFSMLSMQQPQSFLLSQPITSNSRNICLKMVDEEKDIEDTPLEDSSSSNTKSGQYDVSKLVGGQGDGDEDGFNQFDPVLSATGFLSRRFGIIGGLSIFAGLAFVEGREIIKGFGDATPLQGNGETITTASGLKITDILIGKAGGTPLPGYIIGLKLTVKIGDSVIYQTADGEKPVAFKYGQRPFQNVICEGVEEGIKGMKVGGKRVLEIPANLAPVGVELPPGVPLTYDIELNECLSGYF</sequence>
<proteinExistence type="predicted"/>
<dbReference type="OrthoDB" id="1902587at2759"/>
<evidence type="ECO:0000256" key="2">
    <source>
        <dbReference type="SAM" id="MobiDB-lite"/>
    </source>
</evidence>
<feature type="domain" description="PPIase FKBP-type" evidence="4">
    <location>
        <begin position="173"/>
        <end position="260"/>
    </location>
</feature>
<keyword evidence="1" id="KW-0697">Rotamase</keyword>
<dbReference type="SUPFAM" id="SSF54534">
    <property type="entry name" value="FKBP-like"/>
    <property type="match status" value="1"/>
</dbReference>
<evidence type="ECO:0000313" key="5">
    <source>
        <dbReference type="EMBL" id="OEU21704.1"/>
    </source>
</evidence>
<dbReference type="Proteomes" id="UP000095751">
    <property type="component" value="Unassembled WGS sequence"/>
</dbReference>
<dbReference type="AlphaFoldDB" id="A0A1E7FU96"/>
<comment type="catalytic activity">
    <reaction evidence="1">
        <text>[protein]-peptidylproline (omega=180) = [protein]-peptidylproline (omega=0)</text>
        <dbReference type="Rhea" id="RHEA:16237"/>
        <dbReference type="Rhea" id="RHEA-COMP:10747"/>
        <dbReference type="Rhea" id="RHEA-COMP:10748"/>
        <dbReference type="ChEBI" id="CHEBI:83833"/>
        <dbReference type="ChEBI" id="CHEBI:83834"/>
        <dbReference type="EC" id="5.2.1.8"/>
    </reaction>
</comment>
<name>A0A1E7FU96_9STRA</name>
<feature type="chain" id="PRO_5009193597" description="peptidylprolyl isomerase" evidence="3">
    <location>
        <begin position="24"/>
        <end position="264"/>
    </location>
</feature>
<dbReference type="InterPro" id="IPR001179">
    <property type="entry name" value="PPIase_FKBP_dom"/>
</dbReference>